<keyword evidence="2 3" id="KW-0040">ANK repeat</keyword>
<feature type="region of interest" description="Disordered" evidence="4">
    <location>
        <begin position="227"/>
        <end position="251"/>
    </location>
</feature>
<keyword evidence="1" id="KW-0677">Repeat</keyword>
<evidence type="ECO:0000256" key="4">
    <source>
        <dbReference type="SAM" id="MobiDB-lite"/>
    </source>
</evidence>
<dbReference type="PANTHER" id="PTHR24198:SF165">
    <property type="entry name" value="ANKYRIN REPEAT-CONTAINING PROTEIN-RELATED"/>
    <property type="match status" value="1"/>
</dbReference>
<dbReference type="SUPFAM" id="SSF48403">
    <property type="entry name" value="Ankyrin repeat"/>
    <property type="match status" value="1"/>
</dbReference>
<dbReference type="PROSITE" id="PS50088">
    <property type="entry name" value="ANK_REPEAT"/>
    <property type="match status" value="4"/>
</dbReference>
<dbReference type="Gene3D" id="1.25.40.20">
    <property type="entry name" value="Ankyrin repeat-containing domain"/>
    <property type="match status" value="3"/>
</dbReference>
<feature type="repeat" description="ANK" evidence="3">
    <location>
        <begin position="361"/>
        <end position="393"/>
    </location>
</feature>
<dbReference type="PANTHER" id="PTHR24198">
    <property type="entry name" value="ANKYRIN REPEAT AND PROTEIN KINASE DOMAIN-CONTAINING PROTEIN"/>
    <property type="match status" value="1"/>
</dbReference>
<feature type="region of interest" description="Disordered" evidence="4">
    <location>
        <begin position="666"/>
        <end position="686"/>
    </location>
</feature>
<feature type="repeat" description="ANK" evidence="3">
    <location>
        <begin position="532"/>
        <end position="567"/>
    </location>
</feature>
<dbReference type="EMBL" id="JAULSU010000003">
    <property type="protein sequence ID" value="KAK0623673.1"/>
    <property type="molecule type" value="Genomic_DNA"/>
</dbReference>
<evidence type="ECO:0000256" key="3">
    <source>
        <dbReference type="PROSITE-ProRule" id="PRU00023"/>
    </source>
</evidence>
<feature type="repeat" description="ANK" evidence="3">
    <location>
        <begin position="568"/>
        <end position="601"/>
    </location>
</feature>
<dbReference type="SMART" id="SM00248">
    <property type="entry name" value="ANK"/>
    <property type="match status" value="8"/>
</dbReference>
<organism evidence="5 6">
    <name type="scientific">Immersiella caudata</name>
    <dbReference type="NCBI Taxonomy" id="314043"/>
    <lineage>
        <taxon>Eukaryota</taxon>
        <taxon>Fungi</taxon>
        <taxon>Dikarya</taxon>
        <taxon>Ascomycota</taxon>
        <taxon>Pezizomycotina</taxon>
        <taxon>Sordariomycetes</taxon>
        <taxon>Sordariomycetidae</taxon>
        <taxon>Sordariales</taxon>
        <taxon>Lasiosphaeriaceae</taxon>
        <taxon>Immersiella</taxon>
    </lineage>
</organism>
<dbReference type="Proteomes" id="UP001175000">
    <property type="component" value="Unassembled WGS sequence"/>
</dbReference>
<feature type="repeat" description="ANK" evidence="3">
    <location>
        <begin position="467"/>
        <end position="499"/>
    </location>
</feature>
<dbReference type="InterPro" id="IPR002110">
    <property type="entry name" value="Ankyrin_rpt"/>
</dbReference>
<sequence length="740" mass="82055">MSAPRGHPAWKEPFVEMDPLSIVASIVGITQAADRVLVHLSKLKPILTAPRDIQALVDELTDLSRVLEHLKDAINNLPRTESNTAKISADVYETLHGLVNGGGAALLMLEHMIENDFLKLSAKKRDGELKVHRLAWARKIGEVQQLRQRLRDVQLIIMVQASCINLSSQNRTSEVVDEIAVNVGRLLSRCETSQTYLMHQLQEHKDTLSVSQNRNLLEDSAFNSAKEELATSPSPLDPPPEYTTPQPPRSRDHCARRLLGSISMVVLRGSDTTSICNRANCRNHSMTAMQIFYTFPYWLLSRMLVFSLALSKSHGPEMLLRVVRIRPLDDPLFVSVRRGDIETTRSLLSTGKASVLDVTTLNRSALFYALDYQQLGVVQLLLDEGADTHQVDDTAQTPLTLALSKIMYDREDQCSSGLQDMFPSIMDILDTRGFSKLQMLVLGRQDGDIDFELKQLSQSAINAVDADGLTALYWAVCREKSDLAAKLLRAGADPNIITRFHWSPLHNAACCSLSCIKDLLDFGANVHLKTGSGRTALHILTDHANRECAPYYDLLLAKGADINARAAEGHTALHFSIMNNGGLANFSYLLKLGADPDVADNKKRHCIHYAIIWNRATILAQLLASGVDYLAVDNRKSTILHYAATYGDLGTLKTLSGFNLQSLDADSEDTDGHTAEDLADEREDASHEWRNEFKDLLNAVIWSNPAMEKLQGSMEGGFLDSEGSEAWEDALEEMMKSTTL</sequence>
<protein>
    <submittedName>
        <fullName evidence="5">Ankyrin repeat-containing domain protein</fullName>
    </submittedName>
</protein>
<evidence type="ECO:0000313" key="6">
    <source>
        <dbReference type="Proteomes" id="UP001175000"/>
    </source>
</evidence>
<evidence type="ECO:0000256" key="1">
    <source>
        <dbReference type="ARBA" id="ARBA00022737"/>
    </source>
</evidence>
<dbReference type="AlphaFoldDB" id="A0AA39WXZ0"/>
<name>A0AA39WXZ0_9PEZI</name>
<gene>
    <name evidence="5" type="ORF">B0T14DRAFT_565008</name>
</gene>
<proteinExistence type="predicted"/>
<dbReference type="PROSITE" id="PS50297">
    <property type="entry name" value="ANK_REP_REGION"/>
    <property type="match status" value="2"/>
</dbReference>
<comment type="caution">
    <text evidence="5">The sequence shown here is derived from an EMBL/GenBank/DDBJ whole genome shotgun (WGS) entry which is preliminary data.</text>
</comment>
<dbReference type="Pfam" id="PF12796">
    <property type="entry name" value="Ank_2"/>
    <property type="match status" value="1"/>
</dbReference>
<evidence type="ECO:0000313" key="5">
    <source>
        <dbReference type="EMBL" id="KAK0623673.1"/>
    </source>
</evidence>
<evidence type="ECO:0000256" key="2">
    <source>
        <dbReference type="ARBA" id="ARBA00023043"/>
    </source>
</evidence>
<accession>A0AA39WXZ0</accession>
<dbReference type="InterPro" id="IPR036770">
    <property type="entry name" value="Ankyrin_rpt-contain_sf"/>
</dbReference>
<keyword evidence="6" id="KW-1185">Reference proteome</keyword>
<reference evidence="5" key="1">
    <citation type="submission" date="2023-06" db="EMBL/GenBank/DDBJ databases">
        <title>Genome-scale phylogeny and comparative genomics of the fungal order Sordariales.</title>
        <authorList>
            <consortium name="Lawrence Berkeley National Laboratory"/>
            <person name="Hensen N."/>
            <person name="Bonometti L."/>
            <person name="Westerberg I."/>
            <person name="Brannstrom I.O."/>
            <person name="Guillou S."/>
            <person name="Cros-Aarteil S."/>
            <person name="Calhoun S."/>
            <person name="Haridas S."/>
            <person name="Kuo A."/>
            <person name="Mondo S."/>
            <person name="Pangilinan J."/>
            <person name="Riley R."/>
            <person name="Labutti K."/>
            <person name="Andreopoulos B."/>
            <person name="Lipzen A."/>
            <person name="Chen C."/>
            <person name="Yanf M."/>
            <person name="Daum C."/>
            <person name="Ng V."/>
            <person name="Clum A."/>
            <person name="Steindorff A."/>
            <person name="Ohm R."/>
            <person name="Martin F."/>
            <person name="Silar P."/>
            <person name="Natvig D."/>
            <person name="Lalanne C."/>
            <person name="Gautier V."/>
            <person name="Ament-Velasquez S.L."/>
            <person name="Kruys A."/>
            <person name="Hutchinson M.I."/>
            <person name="Powell A.J."/>
            <person name="Barry K."/>
            <person name="Miller A.N."/>
            <person name="Grigoriev I.V."/>
            <person name="Debuchy R."/>
            <person name="Gladieux P."/>
            <person name="Thoren M.H."/>
            <person name="Johannesson H."/>
        </authorList>
    </citation>
    <scope>NUCLEOTIDE SEQUENCE</scope>
    <source>
        <strain evidence="5">CBS 606.72</strain>
    </source>
</reference>
<dbReference type="Pfam" id="PF00023">
    <property type="entry name" value="Ank"/>
    <property type="match status" value="1"/>
</dbReference>
<feature type="compositionally biased region" description="Pro residues" evidence="4">
    <location>
        <begin position="235"/>
        <end position="248"/>
    </location>
</feature>